<dbReference type="InterPro" id="IPR020843">
    <property type="entry name" value="ER"/>
</dbReference>
<dbReference type="Gene3D" id="3.90.180.10">
    <property type="entry name" value="Medium-chain alcohol dehydrogenases, catalytic domain"/>
    <property type="match status" value="1"/>
</dbReference>
<organism evidence="2 3">
    <name type="scientific">Euzebya pacifica</name>
    <dbReference type="NCBI Taxonomy" id="1608957"/>
    <lineage>
        <taxon>Bacteria</taxon>
        <taxon>Bacillati</taxon>
        <taxon>Actinomycetota</taxon>
        <taxon>Nitriliruptoria</taxon>
        <taxon>Euzebyales</taxon>
    </lineage>
</organism>
<evidence type="ECO:0000313" key="3">
    <source>
        <dbReference type="Proteomes" id="UP000264006"/>
    </source>
</evidence>
<dbReference type="Pfam" id="PF13602">
    <property type="entry name" value="ADH_zinc_N_2"/>
    <property type="match status" value="1"/>
</dbReference>
<proteinExistence type="predicted"/>
<evidence type="ECO:0000313" key="2">
    <source>
        <dbReference type="EMBL" id="AXV06859.1"/>
    </source>
</evidence>
<dbReference type="InterPro" id="IPR011032">
    <property type="entry name" value="GroES-like_sf"/>
</dbReference>
<dbReference type="KEGG" id="euz:DVS28_a2177"/>
<dbReference type="RefSeq" id="WP_114591448.1">
    <property type="nucleotide sequence ID" value="NZ_CP031165.1"/>
</dbReference>
<dbReference type="SUPFAM" id="SSF51735">
    <property type="entry name" value="NAD(P)-binding Rossmann-fold domains"/>
    <property type="match status" value="1"/>
</dbReference>
<dbReference type="InterPro" id="IPR036291">
    <property type="entry name" value="NAD(P)-bd_dom_sf"/>
</dbReference>
<dbReference type="PANTHER" id="PTHR11695:SF294">
    <property type="entry name" value="RETICULON-4-INTERACTING PROTEIN 1, MITOCHONDRIAL"/>
    <property type="match status" value="1"/>
</dbReference>
<feature type="domain" description="Enoyl reductase (ER)" evidence="1">
    <location>
        <begin position="10"/>
        <end position="321"/>
    </location>
</feature>
<dbReference type="InterPro" id="IPR013154">
    <property type="entry name" value="ADH-like_N"/>
</dbReference>
<keyword evidence="3" id="KW-1185">Reference proteome</keyword>
<dbReference type="Proteomes" id="UP000264006">
    <property type="component" value="Chromosome"/>
</dbReference>
<dbReference type="GO" id="GO:0016491">
    <property type="term" value="F:oxidoreductase activity"/>
    <property type="evidence" value="ECO:0007669"/>
    <property type="project" value="InterPro"/>
</dbReference>
<protein>
    <submittedName>
        <fullName evidence="2">Alcohol dehydrogenase</fullName>
    </submittedName>
</protein>
<dbReference type="AlphaFoldDB" id="A0A346XXB2"/>
<dbReference type="EMBL" id="CP031165">
    <property type="protein sequence ID" value="AXV06859.1"/>
    <property type="molecule type" value="Genomic_DNA"/>
</dbReference>
<reference evidence="2 3" key="1">
    <citation type="submission" date="2018-09" db="EMBL/GenBank/DDBJ databases">
        <title>Complete genome sequence of Euzebya sp. DY32-46 isolated from seawater of Pacific Ocean.</title>
        <authorList>
            <person name="Xu L."/>
            <person name="Wu Y.-H."/>
            <person name="Xu X.-W."/>
        </authorList>
    </citation>
    <scope>NUCLEOTIDE SEQUENCE [LARGE SCALE GENOMIC DNA]</scope>
    <source>
        <strain evidence="2 3">DY32-46</strain>
    </source>
</reference>
<dbReference type="CDD" id="cd08267">
    <property type="entry name" value="MDR1"/>
    <property type="match status" value="1"/>
</dbReference>
<accession>A0A346XXB2</accession>
<dbReference type="InterPro" id="IPR050700">
    <property type="entry name" value="YIM1/Zinc_Alcohol_DH_Fams"/>
</dbReference>
<name>A0A346XXB2_9ACTN</name>
<evidence type="ECO:0000259" key="1">
    <source>
        <dbReference type="SMART" id="SM00829"/>
    </source>
</evidence>
<dbReference type="SUPFAM" id="SSF50129">
    <property type="entry name" value="GroES-like"/>
    <property type="match status" value="1"/>
</dbReference>
<dbReference type="Pfam" id="PF08240">
    <property type="entry name" value="ADH_N"/>
    <property type="match status" value="1"/>
</dbReference>
<dbReference type="OrthoDB" id="3727682at2"/>
<dbReference type="SMART" id="SM00829">
    <property type="entry name" value="PKS_ER"/>
    <property type="match status" value="1"/>
</dbReference>
<dbReference type="PANTHER" id="PTHR11695">
    <property type="entry name" value="ALCOHOL DEHYDROGENASE RELATED"/>
    <property type="match status" value="1"/>
</dbReference>
<gene>
    <name evidence="2" type="ORF">DVS28_a2177</name>
</gene>
<sequence length="323" mass="33174">MKAWTFDRYGSPDVLRLEDVPDPAPGPGEVLVDIRAAALNPYDWRILGSDPLVARVSLGLRRPRAGAILGADLTGEVVALGDGVTDLAVGDRVLGEVELGACAQRAVASADRLVVVPDGVTDIQAAAVPMAGQTAWKAVHAVGRVGAGDRVLVNGASGGVGTFAVQLAVAAGATVTGVCSGGNAELVRSLGAAAVVDYTVTDFTEERTAYDVLIDTKGTHPLRRFLRTLVPDGRLVLVGGGGGKLLGPATHVLLGVLANHLQRRTIGVVGWKPNAADLAAVIGLVADGAVSPVIDRVVPFADVPDALRYLRLGHARGKVVIEV</sequence>
<dbReference type="Gene3D" id="3.40.50.720">
    <property type="entry name" value="NAD(P)-binding Rossmann-like Domain"/>
    <property type="match status" value="1"/>
</dbReference>